<evidence type="ECO:0000313" key="3">
    <source>
        <dbReference type="EMBL" id="KIK33047.1"/>
    </source>
</evidence>
<evidence type="ECO:0000256" key="2">
    <source>
        <dbReference type="SAM" id="Phobius"/>
    </source>
</evidence>
<evidence type="ECO:0000256" key="1">
    <source>
        <dbReference type="SAM" id="MobiDB-lite"/>
    </source>
</evidence>
<protein>
    <submittedName>
        <fullName evidence="3">Uncharacterized protein</fullName>
    </submittedName>
</protein>
<organism evidence="3 4">
    <name type="scientific">Suillus luteus UH-Slu-Lm8-n1</name>
    <dbReference type="NCBI Taxonomy" id="930992"/>
    <lineage>
        <taxon>Eukaryota</taxon>
        <taxon>Fungi</taxon>
        <taxon>Dikarya</taxon>
        <taxon>Basidiomycota</taxon>
        <taxon>Agaricomycotina</taxon>
        <taxon>Agaricomycetes</taxon>
        <taxon>Agaricomycetidae</taxon>
        <taxon>Boletales</taxon>
        <taxon>Suillineae</taxon>
        <taxon>Suillaceae</taxon>
        <taxon>Suillus</taxon>
    </lineage>
</organism>
<dbReference type="EMBL" id="KN836042">
    <property type="protein sequence ID" value="KIK33047.1"/>
    <property type="molecule type" value="Genomic_DNA"/>
</dbReference>
<sequence>MTTPVKPTKQTPSNYATPSPAGRFNLASIAALHSSKFAEGFSNNERQAAARALLRHDVHIDGTHYQTRTPKGLHPSYIAFNPPVEQMDKRTLTQDDLLEAGLQDIFDAVNLQDRLDGGISLIIRCAGVAVGPTFSPEKIPLDIYVTPRELQATPERIGGDVAVWAQVFAQEFVVPHLQRFSQRCAIERVTPPKCFPSTHISLNRLQYLPAPTVPTGARIQCSAQPSEVFASNLQACANDSEAASIPSAAIREGVILTKSTSTQPAALAEAPRQLRQRRLADVFRPSGNPGEKLTDPRILHQGRDGFDARIAPTALISIGPNTDAALDQLKLGDEILPKLRMLVSTVRSSRWEAVFRSPKWDLNYEHASLLAKALLTDLQGFTLNPDAVKPRSLLALTVLTAILKILGILVFLCALYFFGLLFVY</sequence>
<feature type="transmembrane region" description="Helical" evidence="2">
    <location>
        <begin position="393"/>
        <end position="423"/>
    </location>
</feature>
<name>A0A0D0AFR1_9AGAM</name>
<keyword evidence="2" id="KW-1133">Transmembrane helix</keyword>
<dbReference type="HOGENOM" id="CLU_014768_1_0_1"/>
<evidence type="ECO:0000313" key="4">
    <source>
        <dbReference type="Proteomes" id="UP000054485"/>
    </source>
</evidence>
<reference evidence="4" key="2">
    <citation type="submission" date="2015-01" db="EMBL/GenBank/DDBJ databases">
        <title>Evolutionary Origins and Diversification of the Mycorrhizal Mutualists.</title>
        <authorList>
            <consortium name="DOE Joint Genome Institute"/>
            <consortium name="Mycorrhizal Genomics Consortium"/>
            <person name="Kohler A."/>
            <person name="Kuo A."/>
            <person name="Nagy L.G."/>
            <person name="Floudas D."/>
            <person name="Copeland A."/>
            <person name="Barry K.W."/>
            <person name="Cichocki N."/>
            <person name="Veneault-Fourrey C."/>
            <person name="LaButti K."/>
            <person name="Lindquist E.A."/>
            <person name="Lipzen A."/>
            <person name="Lundell T."/>
            <person name="Morin E."/>
            <person name="Murat C."/>
            <person name="Riley R."/>
            <person name="Ohm R."/>
            <person name="Sun H."/>
            <person name="Tunlid A."/>
            <person name="Henrissat B."/>
            <person name="Grigoriev I.V."/>
            <person name="Hibbett D.S."/>
            <person name="Martin F."/>
        </authorList>
    </citation>
    <scope>NUCLEOTIDE SEQUENCE [LARGE SCALE GENOMIC DNA]</scope>
    <source>
        <strain evidence="4">UH-Slu-Lm8-n1</strain>
    </source>
</reference>
<keyword evidence="2" id="KW-0472">Membrane</keyword>
<gene>
    <name evidence="3" type="ORF">CY34DRAFT_27113</name>
</gene>
<keyword evidence="4" id="KW-1185">Reference proteome</keyword>
<feature type="region of interest" description="Disordered" evidence="1">
    <location>
        <begin position="1"/>
        <end position="20"/>
    </location>
</feature>
<reference evidence="3 4" key="1">
    <citation type="submission" date="2014-04" db="EMBL/GenBank/DDBJ databases">
        <authorList>
            <consortium name="DOE Joint Genome Institute"/>
            <person name="Kuo A."/>
            <person name="Ruytinx J."/>
            <person name="Rineau F."/>
            <person name="Colpaert J."/>
            <person name="Kohler A."/>
            <person name="Nagy L.G."/>
            <person name="Floudas D."/>
            <person name="Copeland A."/>
            <person name="Barry K.W."/>
            <person name="Cichocki N."/>
            <person name="Veneault-Fourrey C."/>
            <person name="LaButti K."/>
            <person name="Lindquist E.A."/>
            <person name="Lipzen A."/>
            <person name="Lundell T."/>
            <person name="Morin E."/>
            <person name="Murat C."/>
            <person name="Sun H."/>
            <person name="Tunlid A."/>
            <person name="Henrissat B."/>
            <person name="Grigoriev I.V."/>
            <person name="Hibbett D.S."/>
            <person name="Martin F."/>
            <person name="Nordberg H.P."/>
            <person name="Cantor M.N."/>
            <person name="Hua S.X."/>
        </authorList>
    </citation>
    <scope>NUCLEOTIDE SEQUENCE [LARGE SCALE GENOMIC DNA]</scope>
    <source>
        <strain evidence="3 4">UH-Slu-Lm8-n1</strain>
    </source>
</reference>
<proteinExistence type="predicted"/>
<dbReference type="InParanoid" id="A0A0D0AFR1"/>
<accession>A0A0D0AFR1</accession>
<keyword evidence="2" id="KW-0812">Transmembrane</keyword>
<dbReference type="AlphaFoldDB" id="A0A0D0AFR1"/>
<feature type="compositionally biased region" description="Polar residues" evidence="1">
    <location>
        <begin position="1"/>
        <end position="17"/>
    </location>
</feature>
<dbReference type="Proteomes" id="UP000054485">
    <property type="component" value="Unassembled WGS sequence"/>
</dbReference>
<dbReference type="OrthoDB" id="3269274at2759"/>